<dbReference type="GO" id="GO:0016758">
    <property type="term" value="F:hexosyltransferase activity"/>
    <property type="evidence" value="ECO:0007669"/>
    <property type="project" value="TreeGrafter"/>
</dbReference>
<evidence type="ECO:0000313" key="1">
    <source>
        <dbReference type="EMBL" id="QUE51919.1"/>
    </source>
</evidence>
<dbReference type="Pfam" id="PF04488">
    <property type="entry name" value="Gly_transf_sug"/>
    <property type="match status" value="1"/>
</dbReference>
<reference evidence="1" key="1">
    <citation type="submission" date="2021-04" db="EMBL/GenBank/DDBJ databases">
        <title>Luteolibacter sp. 32A isolated from the skin of an Anderson's salamander (Ambystoma andersonii).</title>
        <authorList>
            <person name="Spergser J."/>
            <person name="Busse H.-J."/>
        </authorList>
    </citation>
    <scope>NUCLEOTIDE SEQUENCE</scope>
    <source>
        <strain evidence="1">32A</strain>
    </source>
</reference>
<dbReference type="SUPFAM" id="SSF53448">
    <property type="entry name" value="Nucleotide-diphospho-sugar transferases"/>
    <property type="match status" value="1"/>
</dbReference>
<protein>
    <recommendedName>
        <fullName evidence="3">Alpha 1,4-glycosyltransferase domain-containing protein</fullName>
    </recommendedName>
</protein>
<dbReference type="Proteomes" id="UP000676169">
    <property type="component" value="Chromosome"/>
</dbReference>
<proteinExistence type="predicted"/>
<dbReference type="GO" id="GO:0016020">
    <property type="term" value="C:membrane"/>
    <property type="evidence" value="ECO:0007669"/>
    <property type="project" value="GOC"/>
</dbReference>
<name>A0A975J0U8_9BACT</name>
<dbReference type="PANTHER" id="PTHR12042">
    <property type="entry name" value="LACTOSYLCERAMIDE 4-ALPHA-GALACTOSYLTRANSFERASE ALPHA- 1,4-GALACTOSYLTRANSFERASE"/>
    <property type="match status" value="1"/>
</dbReference>
<evidence type="ECO:0008006" key="3">
    <source>
        <dbReference type="Google" id="ProtNLM"/>
    </source>
</evidence>
<sequence length="278" mass="31383">MQTPHPSPTLPVISSLWIGDELPALGELTIRSFMDHGHAFDLYTYGPVKGVPEGASVLDGSSIIPRSSLFRHNTGSFAPFADWFRYELLYRKGGVWTDLDVACLKPFQPEAMPWFCRQEGGIISVGLLAFEPGHEVLRQLVEFCEKPGRRRAWQPASPHYSNDEEEKARLRINAPFASNGPFAFTEVIKHHELAETAAPHHLVYPFAYPRWLGSFNGKFRLEDDMFRDSIAIHLYGEMLRRSPNAVKQCPPGNLVDTLMLKHRCLSPLFSGHEPVTDN</sequence>
<dbReference type="AlphaFoldDB" id="A0A975J0U8"/>
<dbReference type="EMBL" id="CP073100">
    <property type="protein sequence ID" value="QUE51919.1"/>
    <property type="molecule type" value="Genomic_DNA"/>
</dbReference>
<dbReference type="GO" id="GO:0006688">
    <property type="term" value="P:glycosphingolipid biosynthetic process"/>
    <property type="evidence" value="ECO:0007669"/>
    <property type="project" value="TreeGrafter"/>
</dbReference>
<evidence type="ECO:0000313" key="2">
    <source>
        <dbReference type="Proteomes" id="UP000676169"/>
    </source>
</evidence>
<dbReference type="PANTHER" id="PTHR12042:SF21">
    <property type="entry name" value="ALPHA1,4-GALACTOSYLTRANSFERASE 1-RELATED"/>
    <property type="match status" value="1"/>
</dbReference>
<dbReference type="InterPro" id="IPR029044">
    <property type="entry name" value="Nucleotide-diphossugar_trans"/>
</dbReference>
<organism evidence="1 2">
    <name type="scientific">Luteolibacter ambystomatis</name>
    <dbReference type="NCBI Taxonomy" id="2824561"/>
    <lineage>
        <taxon>Bacteria</taxon>
        <taxon>Pseudomonadati</taxon>
        <taxon>Verrucomicrobiota</taxon>
        <taxon>Verrucomicrobiia</taxon>
        <taxon>Verrucomicrobiales</taxon>
        <taxon>Verrucomicrobiaceae</taxon>
        <taxon>Luteolibacter</taxon>
    </lineage>
</organism>
<gene>
    <name evidence="1" type="ORF">KBB96_03290</name>
</gene>
<dbReference type="KEGG" id="lamb:KBB96_03290"/>
<dbReference type="RefSeq" id="WP_211632213.1">
    <property type="nucleotide sequence ID" value="NZ_CP073100.1"/>
</dbReference>
<dbReference type="Gene3D" id="3.90.550.20">
    <property type="match status" value="1"/>
</dbReference>
<dbReference type="InterPro" id="IPR051981">
    <property type="entry name" value="Glycosyltransf_32"/>
</dbReference>
<dbReference type="InterPro" id="IPR007577">
    <property type="entry name" value="GlycoTrfase_DXD_sugar-bd_CS"/>
</dbReference>
<accession>A0A975J0U8</accession>
<keyword evidence="2" id="KW-1185">Reference proteome</keyword>